<name>A0A3M7Q2R0_BRAPC</name>
<feature type="compositionally biased region" description="Acidic residues" evidence="1">
    <location>
        <begin position="93"/>
        <end position="104"/>
    </location>
</feature>
<reference evidence="2 3" key="1">
    <citation type="journal article" date="2018" name="Sci. Rep.">
        <title>Genomic signatures of local adaptation to the degree of environmental predictability in rotifers.</title>
        <authorList>
            <person name="Franch-Gras L."/>
            <person name="Hahn C."/>
            <person name="Garcia-Roger E.M."/>
            <person name="Carmona M.J."/>
            <person name="Serra M."/>
            <person name="Gomez A."/>
        </authorList>
    </citation>
    <scope>NUCLEOTIDE SEQUENCE [LARGE SCALE GENOMIC DNA]</scope>
    <source>
        <strain evidence="2">HYR1</strain>
    </source>
</reference>
<dbReference type="AlphaFoldDB" id="A0A3M7Q2R0"/>
<gene>
    <name evidence="2" type="ORF">BpHYR1_052592</name>
</gene>
<dbReference type="EMBL" id="REGN01007666">
    <property type="protein sequence ID" value="RNA05593.1"/>
    <property type="molecule type" value="Genomic_DNA"/>
</dbReference>
<proteinExistence type="predicted"/>
<organism evidence="2 3">
    <name type="scientific">Brachionus plicatilis</name>
    <name type="common">Marine rotifer</name>
    <name type="synonym">Brachionus muelleri</name>
    <dbReference type="NCBI Taxonomy" id="10195"/>
    <lineage>
        <taxon>Eukaryota</taxon>
        <taxon>Metazoa</taxon>
        <taxon>Spiralia</taxon>
        <taxon>Gnathifera</taxon>
        <taxon>Rotifera</taxon>
        <taxon>Eurotatoria</taxon>
        <taxon>Monogononta</taxon>
        <taxon>Pseudotrocha</taxon>
        <taxon>Ploima</taxon>
        <taxon>Brachionidae</taxon>
        <taxon>Brachionus</taxon>
    </lineage>
</organism>
<protein>
    <submittedName>
        <fullName evidence="2">Uncharacterized protein</fullName>
    </submittedName>
</protein>
<dbReference type="Proteomes" id="UP000276133">
    <property type="component" value="Unassembled WGS sequence"/>
</dbReference>
<comment type="caution">
    <text evidence="2">The sequence shown here is derived from an EMBL/GenBank/DDBJ whole genome shotgun (WGS) entry which is preliminary data.</text>
</comment>
<evidence type="ECO:0000313" key="2">
    <source>
        <dbReference type="EMBL" id="RNA05593.1"/>
    </source>
</evidence>
<sequence length="215" mass="24588">MVADRWANRGSAVLPSEYLKSSWHKLNLNIRNELTLDDIDLSQIRSDLNVFGLNFSDIALKDWLENDKNDSGYQLMNDEEIVQSTLESTQSDSENEEPEEEDFTVTEPEPVISNSSAITMCDELKKFYIKSNIPIDQEMFSSIKTSATNAKQSSIRNFFKPNQVQSTSINLPFLNKILSQKILSFNFRDKTLFRSTDIIYLGELSSILLNLVNIK</sequence>
<accession>A0A3M7Q2R0</accession>
<feature type="region of interest" description="Disordered" evidence="1">
    <location>
        <begin position="84"/>
        <end position="108"/>
    </location>
</feature>
<evidence type="ECO:0000313" key="3">
    <source>
        <dbReference type="Proteomes" id="UP000276133"/>
    </source>
</evidence>
<evidence type="ECO:0000256" key="1">
    <source>
        <dbReference type="SAM" id="MobiDB-lite"/>
    </source>
</evidence>
<keyword evidence="3" id="KW-1185">Reference proteome</keyword>